<keyword evidence="1" id="KW-0732">Signal</keyword>
<keyword evidence="3" id="KW-0675">Receptor</keyword>
<dbReference type="SUPFAM" id="SSF53822">
    <property type="entry name" value="Periplasmic binding protein-like I"/>
    <property type="match status" value="1"/>
</dbReference>
<dbReference type="CDD" id="cd06346">
    <property type="entry name" value="PBP1_ABC_ligand_binding-like"/>
    <property type="match status" value="1"/>
</dbReference>
<evidence type="ECO:0000259" key="2">
    <source>
        <dbReference type="Pfam" id="PF13458"/>
    </source>
</evidence>
<sequence length="404" mass="42664">MKKLVSASLIFALIIGFSIIGFSAEETISIGTILPRTGALAAWGQFEGQAADLAAHQVNQAGGVLGKKLVLVHRDTRTNPTSGVDAANKLVNVNKVPVMVGANSSGVSLAIARAVAIPNEVVQIAVASTSPKLTTLEDNDYLFRTCPSDALQGVVLAKLAFNDGGYETASTIYVNNAYGQGLSDNFQKAYEELGGEVLSTVPYNKGKASYDAEIRKASEGSPDVLMLFGYPENGNTILRKAIGSGSFENYMVADGMAGIPGVIDKVGAKHLEGAYGTVAQAPETKSLEFYKEGHEKLFGFPPQRPAFLQNAYDAVILAALAMEKAGEATGPGVRANIRDIAGPPGEKIDTSELERGFGLIRQGKDIDYVGAAGQMDFDENGDVVTPFGVLQVQDGEWKQVKIVD</sequence>
<dbReference type="PANTHER" id="PTHR30483">
    <property type="entry name" value="LEUCINE-SPECIFIC-BINDING PROTEIN"/>
    <property type="match status" value="1"/>
</dbReference>
<reference evidence="3" key="1">
    <citation type="journal article" date="2013" name="Syst. Appl. Microbiol.">
        <title>New insights into the archaeal diversity of a hypersaline microbial mat obtained by a metagenomic approach.</title>
        <authorList>
            <person name="Lopez-Lopez A."/>
            <person name="Richter M."/>
            <person name="Pena A."/>
            <person name="Tamames J."/>
            <person name="Rossello-Mora R."/>
        </authorList>
    </citation>
    <scope>NUCLEOTIDE SEQUENCE</scope>
</reference>
<dbReference type="InterPro" id="IPR028081">
    <property type="entry name" value="Leu-bd"/>
</dbReference>
<protein>
    <submittedName>
        <fullName evidence="3">Extracellular ligand-binding receptor</fullName>
    </submittedName>
</protein>
<dbReference type="InterPro" id="IPR051010">
    <property type="entry name" value="BCAA_transport"/>
</dbReference>
<evidence type="ECO:0000313" key="3">
    <source>
        <dbReference type="EMBL" id="AGF92889.1"/>
    </source>
</evidence>
<dbReference type="InterPro" id="IPR028082">
    <property type="entry name" value="Peripla_BP_I"/>
</dbReference>
<evidence type="ECO:0000256" key="1">
    <source>
        <dbReference type="ARBA" id="ARBA00022729"/>
    </source>
</evidence>
<dbReference type="EMBL" id="JX684076">
    <property type="protein sequence ID" value="AGF92889.1"/>
    <property type="molecule type" value="Genomic_DNA"/>
</dbReference>
<proteinExistence type="predicted"/>
<organism evidence="3">
    <name type="scientific">uncultured organism</name>
    <dbReference type="NCBI Taxonomy" id="155900"/>
    <lineage>
        <taxon>unclassified sequences</taxon>
        <taxon>environmental samples</taxon>
    </lineage>
</organism>
<dbReference type="PANTHER" id="PTHR30483:SF6">
    <property type="entry name" value="PERIPLASMIC BINDING PROTEIN OF ABC TRANSPORTER FOR NATURAL AMINO ACIDS"/>
    <property type="match status" value="1"/>
</dbReference>
<feature type="domain" description="Leucine-binding protein" evidence="2">
    <location>
        <begin position="27"/>
        <end position="339"/>
    </location>
</feature>
<accession>M1PUU7</accession>
<gene>
    <name evidence="3" type="ORF">FLSS-4_0008</name>
</gene>
<dbReference type="AlphaFoldDB" id="M1PUU7"/>
<dbReference type="Gene3D" id="3.40.50.2300">
    <property type="match status" value="2"/>
</dbReference>
<name>M1PUU7_9ZZZZ</name>
<dbReference type="Pfam" id="PF13458">
    <property type="entry name" value="Peripla_BP_6"/>
    <property type="match status" value="1"/>
</dbReference>